<reference evidence="1 2" key="1">
    <citation type="journal article" date="2020" name="Cell">
        <title>Large-Scale Comparative Analyses of Tick Genomes Elucidate Their Genetic Diversity and Vector Capacities.</title>
        <authorList>
            <consortium name="Tick Genome and Microbiome Consortium (TIGMIC)"/>
            <person name="Jia N."/>
            <person name="Wang J."/>
            <person name="Shi W."/>
            <person name="Du L."/>
            <person name="Sun Y."/>
            <person name="Zhan W."/>
            <person name="Jiang J.F."/>
            <person name="Wang Q."/>
            <person name="Zhang B."/>
            <person name="Ji P."/>
            <person name="Bell-Sakyi L."/>
            <person name="Cui X.M."/>
            <person name="Yuan T.T."/>
            <person name="Jiang B.G."/>
            <person name="Yang W.F."/>
            <person name="Lam T.T."/>
            <person name="Chang Q.C."/>
            <person name="Ding S.J."/>
            <person name="Wang X.J."/>
            <person name="Zhu J.G."/>
            <person name="Ruan X.D."/>
            <person name="Zhao L."/>
            <person name="Wei J.T."/>
            <person name="Ye R.Z."/>
            <person name="Que T.C."/>
            <person name="Du C.H."/>
            <person name="Zhou Y.H."/>
            <person name="Cheng J.X."/>
            <person name="Dai P.F."/>
            <person name="Guo W.B."/>
            <person name="Han X.H."/>
            <person name="Huang E.J."/>
            <person name="Li L.F."/>
            <person name="Wei W."/>
            <person name="Gao Y.C."/>
            <person name="Liu J.Z."/>
            <person name="Shao H.Z."/>
            <person name="Wang X."/>
            <person name="Wang C.C."/>
            <person name="Yang T.C."/>
            <person name="Huo Q.B."/>
            <person name="Li W."/>
            <person name="Chen H.Y."/>
            <person name="Chen S.E."/>
            <person name="Zhou L.G."/>
            <person name="Ni X.B."/>
            <person name="Tian J.H."/>
            <person name="Sheng Y."/>
            <person name="Liu T."/>
            <person name="Pan Y.S."/>
            <person name="Xia L.Y."/>
            <person name="Li J."/>
            <person name="Zhao F."/>
            <person name="Cao W.C."/>
        </authorList>
    </citation>
    <scope>NUCLEOTIDE SEQUENCE [LARGE SCALE GENOMIC DNA]</scope>
    <source>
        <strain evidence="1">Iper-2018</strain>
    </source>
</reference>
<proteinExistence type="predicted"/>
<organism evidence="1 2">
    <name type="scientific">Ixodes persulcatus</name>
    <name type="common">Taiga tick</name>
    <dbReference type="NCBI Taxonomy" id="34615"/>
    <lineage>
        <taxon>Eukaryota</taxon>
        <taxon>Metazoa</taxon>
        <taxon>Ecdysozoa</taxon>
        <taxon>Arthropoda</taxon>
        <taxon>Chelicerata</taxon>
        <taxon>Arachnida</taxon>
        <taxon>Acari</taxon>
        <taxon>Parasitiformes</taxon>
        <taxon>Ixodida</taxon>
        <taxon>Ixodoidea</taxon>
        <taxon>Ixodidae</taxon>
        <taxon>Ixodinae</taxon>
        <taxon>Ixodes</taxon>
    </lineage>
</organism>
<comment type="caution">
    <text evidence="1">The sequence shown here is derived from an EMBL/GenBank/DDBJ whole genome shotgun (WGS) entry which is preliminary data.</text>
</comment>
<protein>
    <submittedName>
        <fullName evidence="1">Uncharacterized protein</fullName>
    </submittedName>
</protein>
<evidence type="ECO:0000313" key="2">
    <source>
        <dbReference type="Proteomes" id="UP000805193"/>
    </source>
</evidence>
<sequence length="218" mass="22911">MLTGRESCLCWTGSCLSNVCALGSSRPGLVRACAHSRPSVVHTCPILCPAPPAVTNHSISLRLLPAFPEKLQQQQSSNHKASSGGLQEPAAAHDVNSLVRPLSASAGLAGLGTTAGSAPTPTDAAGIDLSTGEPAAMTGNGAGPRTERLRAVASVFAWLRRPQLFPTELPPKPRIAKAIDYFSRTVFPVLFGVFTFGFFLAYAAIGPSAEENWKLIEY</sequence>
<name>A0AC60P458_IXOPE</name>
<accession>A0AC60P458</accession>
<evidence type="ECO:0000313" key="1">
    <source>
        <dbReference type="EMBL" id="KAG0414170.1"/>
    </source>
</evidence>
<keyword evidence="2" id="KW-1185">Reference proteome</keyword>
<gene>
    <name evidence="1" type="ORF">HPB47_008670</name>
</gene>
<dbReference type="EMBL" id="JABSTQ010011195">
    <property type="protein sequence ID" value="KAG0414170.1"/>
    <property type="molecule type" value="Genomic_DNA"/>
</dbReference>
<dbReference type="Proteomes" id="UP000805193">
    <property type="component" value="Unassembled WGS sequence"/>
</dbReference>